<accession>A0A1L8H4M7</accession>
<dbReference type="PRINTS" id="PR00245">
    <property type="entry name" value="OLFACTORYR"/>
</dbReference>
<dbReference type="PANTHER" id="PTHR24242:SF398">
    <property type="entry name" value="OLFACTORY RECEPTOR 11L1-LIKE"/>
    <property type="match status" value="1"/>
</dbReference>
<evidence type="ECO:0000256" key="2">
    <source>
        <dbReference type="ARBA" id="ARBA00022475"/>
    </source>
</evidence>
<dbReference type="GeneID" id="108710552"/>
<proteinExistence type="predicted"/>
<dbReference type="GO" id="GO:0004984">
    <property type="term" value="F:olfactory receptor activity"/>
    <property type="evidence" value="ECO:0000318"/>
    <property type="project" value="GO_Central"/>
</dbReference>
<reference evidence="15" key="1">
    <citation type="submission" date="2025-08" db="UniProtKB">
        <authorList>
            <consortium name="RefSeq"/>
        </authorList>
    </citation>
    <scope>IDENTIFICATION</scope>
    <source>
        <strain evidence="15">J_2021</strain>
        <tissue evidence="15">Erythrocytes</tissue>
    </source>
</reference>
<dbReference type="InterPro" id="IPR000725">
    <property type="entry name" value="Olfact_rcpt"/>
</dbReference>
<sequence length="328" mass="37101">MNEKNQTLVTKIFLLGFQNLHSLNIPLFSMFLLIYLMTVLENILIIVLVSSSRNLKSPMYFFLQQLSLSDLLGSTNIVPTLLETIILGRASISLVDCITQFNVFGGSETFVGFLLAVMSYDRYVAICIPLCYTSIMSYNICNKLILVSWLLGLGAILITANLIARLYFCDQNTINHFFCDFFPFLQLSCSDTFIVQLEVILLSIPVIICPFILIIVSYMCIAHAILKIVSNTGRQKAFSTCSSHLAVVSIFYGTLISIYLVPPRKESHTLSKVFSLLYTVMIPLFNPVIYSLRNKDVKEALKSMIKCHTTTLKDVCHHIIIPCYYYNI</sequence>
<evidence type="ECO:0000256" key="5">
    <source>
        <dbReference type="ARBA" id="ARBA00022725"/>
    </source>
</evidence>
<keyword evidence="11" id="KW-0325">Glycoprotein</keyword>
<dbReference type="OrthoDB" id="5967130at2759"/>
<dbReference type="PROSITE" id="PS50262">
    <property type="entry name" value="G_PROTEIN_RECEP_F1_2"/>
    <property type="match status" value="1"/>
</dbReference>
<keyword evidence="6" id="KW-1133">Transmembrane helix</keyword>
<dbReference type="GO" id="GO:0005549">
    <property type="term" value="F:odorant binding"/>
    <property type="evidence" value="ECO:0000318"/>
    <property type="project" value="GO_Central"/>
</dbReference>
<protein>
    <submittedName>
        <fullName evidence="15">Olfactory receptor 2AP1</fullName>
    </submittedName>
</protein>
<keyword evidence="7" id="KW-0297">G-protein coupled receptor</keyword>
<dbReference type="KEGG" id="xla:108710552"/>
<keyword evidence="2" id="KW-1003">Cell membrane</keyword>
<keyword evidence="14" id="KW-1185">Reference proteome</keyword>
<keyword evidence="9" id="KW-1015">Disulfide bond</keyword>
<evidence type="ECO:0000259" key="13">
    <source>
        <dbReference type="PROSITE" id="PS50262"/>
    </source>
</evidence>
<keyword evidence="4" id="KW-0812">Transmembrane</keyword>
<dbReference type="FunFam" id="1.20.1070.10:FF:000010">
    <property type="entry name" value="Olfactory receptor"/>
    <property type="match status" value="1"/>
</dbReference>
<dbReference type="PRINTS" id="PR00237">
    <property type="entry name" value="GPCRRHODOPSN"/>
</dbReference>
<dbReference type="GO" id="GO:0004930">
    <property type="term" value="F:G protein-coupled receptor activity"/>
    <property type="evidence" value="ECO:0007669"/>
    <property type="project" value="UniProtKB-KW"/>
</dbReference>
<dbReference type="InterPro" id="IPR000276">
    <property type="entry name" value="GPCR_Rhodpsn"/>
</dbReference>
<evidence type="ECO:0000256" key="10">
    <source>
        <dbReference type="ARBA" id="ARBA00023170"/>
    </source>
</evidence>
<keyword evidence="12" id="KW-0807">Transducer</keyword>
<evidence type="ECO:0000256" key="4">
    <source>
        <dbReference type="ARBA" id="ARBA00022692"/>
    </source>
</evidence>
<evidence type="ECO:0000256" key="6">
    <source>
        <dbReference type="ARBA" id="ARBA00022989"/>
    </source>
</evidence>
<evidence type="ECO:0000256" key="12">
    <source>
        <dbReference type="ARBA" id="ARBA00023224"/>
    </source>
</evidence>
<name>A0A1L8H4M7_XENLA</name>
<keyword evidence="10 15" id="KW-0675">Receptor</keyword>
<dbReference type="AlphaFoldDB" id="A0A1L8H4M7"/>
<evidence type="ECO:0000256" key="1">
    <source>
        <dbReference type="ARBA" id="ARBA00004651"/>
    </source>
</evidence>
<feature type="domain" description="G-protein coupled receptors family 1 profile" evidence="13">
    <location>
        <begin position="41"/>
        <end position="290"/>
    </location>
</feature>
<dbReference type="OMA" id="IMSYNIC"/>
<evidence type="ECO:0000256" key="11">
    <source>
        <dbReference type="ARBA" id="ARBA00023180"/>
    </source>
</evidence>
<evidence type="ECO:0000313" key="15">
    <source>
        <dbReference type="RefSeq" id="XP_018107168.1"/>
    </source>
</evidence>
<dbReference type="SUPFAM" id="SSF81321">
    <property type="entry name" value="Family A G protein-coupled receptor-like"/>
    <property type="match status" value="1"/>
</dbReference>
<organism evidence="14 15">
    <name type="scientific">Xenopus laevis</name>
    <name type="common">African clawed frog</name>
    <dbReference type="NCBI Taxonomy" id="8355"/>
    <lineage>
        <taxon>Eukaryota</taxon>
        <taxon>Metazoa</taxon>
        <taxon>Chordata</taxon>
        <taxon>Craniata</taxon>
        <taxon>Vertebrata</taxon>
        <taxon>Euteleostomi</taxon>
        <taxon>Amphibia</taxon>
        <taxon>Batrachia</taxon>
        <taxon>Anura</taxon>
        <taxon>Pipoidea</taxon>
        <taxon>Pipidae</taxon>
        <taxon>Xenopodinae</taxon>
        <taxon>Xenopus</taxon>
        <taxon>Xenopus</taxon>
    </lineage>
</organism>
<dbReference type="RefSeq" id="XP_018107168.1">
    <property type="nucleotide sequence ID" value="XM_018251679.2"/>
</dbReference>
<comment type="subcellular location">
    <subcellularLocation>
        <location evidence="1">Cell membrane</location>
        <topology evidence="1">Multi-pass membrane protein</topology>
    </subcellularLocation>
</comment>
<evidence type="ECO:0000256" key="7">
    <source>
        <dbReference type="ARBA" id="ARBA00023040"/>
    </source>
</evidence>
<keyword evidence="5" id="KW-0552">Olfaction</keyword>
<evidence type="ECO:0000256" key="3">
    <source>
        <dbReference type="ARBA" id="ARBA00022606"/>
    </source>
</evidence>
<keyword evidence="3" id="KW-0716">Sensory transduction</keyword>
<dbReference type="PANTHER" id="PTHR24242">
    <property type="entry name" value="G-PROTEIN COUPLED RECEPTOR"/>
    <property type="match status" value="1"/>
</dbReference>
<dbReference type="PaxDb" id="8355-A0A1L8H4M7"/>
<dbReference type="Proteomes" id="UP000186698">
    <property type="component" value="Chromosome 3L"/>
</dbReference>
<evidence type="ECO:0000313" key="14">
    <source>
        <dbReference type="Proteomes" id="UP000186698"/>
    </source>
</evidence>
<dbReference type="InterPro" id="IPR017452">
    <property type="entry name" value="GPCR_Rhodpsn_7TM"/>
</dbReference>
<evidence type="ECO:0000256" key="9">
    <source>
        <dbReference type="ARBA" id="ARBA00023157"/>
    </source>
</evidence>
<dbReference type="InterPro" id="IPR050939">
    <property type="entry name" value="Olfactory_GPCR1"/>
</dbReference>
<dbReference type="Gene3D" id="1.20.1070.10">
    <property type="entry name" value="Rhodopsin 7-helix transmembrane proteins"/>
    <property type="match status" value="1"/>
</dbReference>
<evidence type="ECO:0000256" key="8">
    <source>
        <dbReference type="ARBA" id="ARBA00023136"/>
    </source>
</evidence>
<dbReference type="Pfam" id="PF13853">
    <property type="entry name" value="7tm_4"/>
    <property type="match status" value="1"/>
</dbReference>
<gene>
    <name evidence="15" type="primary">LOC108710552</name>
</gene>
<keyword evidence="8" id="KW-0472">Membrane</keyword>
<dbReference type="GO" id="GO:0005886">
    <property type="term" value="C:plasma membrane"/>
    <property type="evidence" value="ECO:0007669"/>
    <property type="project" value="UniProtKB-SubCell"/>
</dbReference>